<dbReference type="AlphaFoldDB" id="A0A345P920"/>
<name>A0A345P920_9GAMM</name>
<dbReference type="KEGG" id="mbah:HYN46_13625"/>
<gene>
    <name evidence="3" type="ORF">HYN46_13625</name>
</gene>
<feature type="compositionally biased region" description="Basic residues" evidence="1">
    <location>
        <begin position="54"/>
        <end position="70"/>
    </location>
</feature>
<keyword evidence="2" id="KW-0732">Signal</keyword>
<dbReference type="RefSeq" id="WP_114899887.1">
    <property type="nucleotide sequence ID" value="NZ_CP031222.1"/>
</dbReference>
<feature type="region of interest" description="Disordered" evidence="1">
    <location>
        <begin position="27"/>
        <end position="70"/>
    </location>
</feature>
<evidence type="ECO:0000256" key="2">
    <source>
        <dbReference type="SAM" id="SignalP"/>
    </source>
</evidence>
<evidence type="ECO:0000313" key="4">
    <source>
        <dbReference type="Proteomes" id="UP000253940"/>
    </source>
</evidence>
<sequence>MKIIILATLCLLTLPAFAATPADSSNPLNYSADQSVPPVASHPQLSKNHPAKQAGKHVKTPRKDHKPYKAVKCHDGSYQHLRLSCAPHGGVARH</sequence>
<feature type="chain" id="PRO_5016658200" description="DUF3761 domain-containing protein" evidence="2">
    <location>
        <begin position="19"/>
        <end position="94"/>
    </location>
</feature>
<evidence type="ECO:0000313" key="3">
    <source>
        <dbReference type="EMBL" id="AXI03779.1"/>
    </source>
</evidence>
<evidence type="ECO:0008006" key="5">
    <source>
        <dbReference type="Google" id="ProtNLM"/>
    </source>
</evidence>
<organism evidence="3 4">
    <name type="scientific">Aquirhabdus parva</name>
    <dbReference type="NCBI Taxonomy" id="2283318"/>
    <lineage>
        <taxon>Bacteria</taxon>
        <taxon>Pseudomonadati</taxon>
        <taxon>Pseudomonadota</taxon>
        <taxon>Gammaproteobacteria</taxon>
        <taxon>Moraxellales</taxon>
        <taxon>Moraxellaceae</taxon>
        <taxon>Aquirhabdus</taxon>
    </lineage>
</organism>
<keyword evidence="4" id="KW-1185">Reference proteome</keyword>
<evidence type="ECO:0000256" key="1">
    <source>
        <dbReference type="SAM" id="MobiDB-lite"/>
    </source>
</evidence>
<dbReference type="EMBL" id="CP031222">
    <property type="protein sequence ID" value="AXI03779.1"/>
    <property type="molecule type" value="Genomic_DNA"/>
</dbReference>
<dbReference type="Proteomes" id="UP000253940">
    <property type="component" value="Chromosome"/>
</dbReference>
<reference evidence="3 4" key="1">
    <citation type="submission" date="2018-07" db="EMBL/GenBank/DDBJ databases">
        <title>Genome sequencing of Moraxellaceae gen. HYN0046.</title>
        <authorList>
            <person name="Kim M."/>
            <person name="Yi H."/>
        </authorList>
    </citation>
    <scope>NUCLEOTIDE SEQUENCE [LARGE SCALE GENOMIC DNA]</scope>
    <source>
        <strain evidence="3 4">HYN0046</strain>
    </source>
</reference>
<proteinExistence type="predicted"/>
<accession>A0A345P920</accession>
<feature type="signal peptide" evidence="2">
    <location>
        <begin position="1"/>
        <end position="18"/>
    </location>
</feature>
<protein>
    <recommendedName>
        <fullName evidence="5">DUF3761 domain-containing protein</fullName>
    </recommendedName>
</protein>